<dbReference type="InterPro" id="IPR027417">
    <property type="entry name" value="P-loop_NTPase"/>
</dbReference>
<evidence type="ECO:0000256" key="4">
    <source>
        <dbReference type="ARBA" id="ARBA00022840"/>
    </source>
</evidence>
<sequence length="239" mass="25655">MTKMFGSARALDEVELEVRRGEVVVLLGRSGAGKSTLLRHVAGLQQATSGGLTVLGTEVSTARERELRRLRRRIGFVFQGFQLVGRLSALENACSGALGRLAGPRLGLATYPRAVRRLAAEQLDRVGLSAQAYQRADTLSGGEQQRVAIARALVQQPQILLADEPVAALDPSSATTVLELLRGIAREEQLTVICSLHQVAPALSFATRVVGLRSGRVFSDQQVSEVDEETLARVYGAAE</sequence>
<feature type="domain" description="ABC transporter" evidence="7">
    <location>
        <begin position="2"/>
        <end position="239"/>
    </location>
</feature>
<dbReference type="PROSITE" id="PS00211">
    <property type="entry name" value="ABC_TRANSPORTER_1"/>
    <property type="match status" value="1"/>
</dbReference>
<keyword evidence="3" id="KW-0547">Nucleotide-binding</keyword>
<dbReference type="GO" id="GO:0016887">
    <property type="term" value="F:ATP hydrolysis activity"/>
    <property type="evidence" value="ECO:0007669"/>
    <property type="project" value="InterPro"/>
</dbReference>
<dbReference type="PANTHER" id="PTHR43166:SF6">
    <property type="entry name" value="PHOSPHONATES IMPORT ATP-BINDING PROTEIN PHNC"/>
    <property type="match status" value="1"/>
</dbReference>
<dbReference type="PANTHER" id="PTHR43166">
    <property type="entry name" value="AMINO ACID IMPORT ATP-BINDING PROTEIN"/>
    <property type="match status" value="1"/>
</dbReference>
<dbReference type="SUPFAM" id="SSF52540">
    <property type="entry name" value="P-loop containing nucleoside triphosphate hydrolases"/>
    <property type="match status" value="1"/>
</dbReference>
<dbReference type="OrthoDB" id="3190580at2"/>
<evidence type="ECO:0000256" key="2">
    <source>
        <dbReference type="ARBA" id="ARBA00022475"/>
    </source>
</evidence>
<protein>
    <submittedName>
        <fullName evidence="8">Phosphonate ABC transporter ATP-binding protein</fullName>
    </submittedName>
</protein>
<name>A0A4R4ZM16_9ACTN</name>
<dbReference type="GO" id="GO:0015416">
    <property type="term" value="F:ABC-type phosphonate transporter activity"/>
    <property type="evidence" value="ECO:0007669"/>
    <property type="project" value="InterPro"/>
</dbReference>
<dbReference type="GO" id="GO:0016020">
    <property type="term" value="C:membrane"/>
    <property type="evidence" value="ECO:0007669"/>
    <property type="project" value="InterPro"/>
</dbReference>
<dbReference type="InterPro" id="IPR050086">
    <property type="entry name" value="MetN_ABC_transporter-like"/>
</dbReference>
<keyword evidence="4 8" id="KW-0067">ATP-binding</keyword>
<keyword evidence="5" id="KW-1278">Translocase</keyword>
<dbReference type="InterPro" id="IPR003593">
    <property type="entry name" value="AAA+_ATPase"/>
</dbReference>
<evidence type="ECO:0000256" key="3">
    <source>
        <dbReference type="ARBA" id="ARBA00022741"/>
    </source>
</evidence>
<evidence type="ECO:0000259" key="7">
    <source>
        <dbReference type="PROSITE" id="PS50893"/>
    </source>
</evidence>
<evidence type="ECO:0000256" key="6">
    <source>
        <dbReference type="ARBA" id="ARBA00023136"/>
    </source>
</evidence>
<evidence type="ECO:0000313" key="9">
    <source>
        <dbReference type="Proteomes" id="UP000295124"/>
    </source>
</evidence>
<dbReference type="InterPro" id="IPR003439">
    <property type="entry name" value="ABC_transporter-like_ATP-bd"/>
</dbReference>
<dbReference type="InterPro" id="IPR017871">
    <property type="entry name" value="ABC_transporter-like_CS"/>
</dbReference>
<keyword evidence="2" id="KW-1003">Cell membrane</keyword>
<dbReference type="EMBL" id="SMKX01000038">
    <property type="protein sequence ID" value="TDD59270.1"/>
    <property type="molecule type" value="Genomic_DNA"/>
</dbReference>
<proteinExistence type="predicted"/>
<dbReference type="SMART" id="SM00382">
    <property type="entry name" value="AAA"/>
    <property type="match status" value="1"/>
</dbReference>
<organism evidence="8 9">
    <name type="scientific">Kribbella antibiotica</name>
    <dbReference type="NCBI Taxonomy" id="190195"/>
    <lineage>
        <taxon>Bacteria</taxon>
        <taxon>Bacillati</taxon>
        <taxon>Actinomycetota</taxon>
        <taxon>Actinomycetes</taxon>
        <taxon>Propionibacteriales</taxon>
        <taxon>Kribbellaceae</taxon>
        <taxon>Kribbella</taxon>
    </lineage>
</organism>
<comment type="caution">
    <text evidence="8">The sequence shown here is derived from an EMBL/GenBank/DDBJ whole genome shotgun (WGS) entry which is preliminary data.</text>
</comment>
<accession>A0A4R4ZM16</accession>
<reference evidence="8 9" key="1">
    <citation type="submission" date="2019-03" db="EMBL/GenBank/DDBJ databases">
        <title>Draft genome sequences of novel Actinobacteria.</title>
        <authorList>
            <person name="Sahin N."/>
            <person name="Ay H."/>
            <person name="Saygin H."/>
        </authorList>
    </citation>
    <scope>NUCLEOTIDE SEQUENCE [LARGE SCALE GENOMIC DNA]</scope>
    <source>
        <strain evidence="8 9">JCM 13523</strain>
    </source>
</reference>
<gene>
    <name evidence="8" type="primary">phnC</name>
    <name evidence="8" type="ORF">E1263_15870</name>
</gene>
<keyword evidence="6" id="KW-0472">Membrane</keyword>
<evidence type="ECO:0000256" key="5">
    <source>
        <dbReference type="ARBA" id="ARBA00022967"/>
    </source>
</evidence>
<evidence type="ECO:0000313" key="8">
    <source>
        <dbReference type="EMBL" id="TDD59270.1"/>
    </source>
</evidence>
<keyword evidence="1" id="KW-0813">Transport</keyword>
<dbReference type="AlphaFoldDB" id="A0A4R4ZM16"/>
<dbReference type="Proteomes" id="UP000295124">
    <property type="component" value="Unassembled WGS sequence"/>
</dbReference>
<dbReference type="NCBIfam" id="TIGR02315">
    <property type="entry name" value="ABC_phnC"/>
    <property type="match status" value="1"/>
</dbReference>
<keyword evidence="9" id="KW-1185">Reference proteome</keyword>
<evidence type="ECO:0000256" key="1">
    <source>
        <dbReference type="ARBA" id="ARBA00022448"/>
    </source>
</evidence>
<dbReference type="InterPro" id="IPR012693">
    <property type="entry name" value="ABC_transpr_PhnC"/>
</dbReference>
<dbReference type="GO" id="GO:0005524">
    <property type="term" value="F:ATP binding"/>
    <property type="evidence" value="ECO:0007669"/>
    <property type="project" value="UniProtKB-KW"/>
</dbReference>
<dbReference type="Gene3D" id="3.40.50.300">
    <property type="entry name" value="P-loop containing nucleotide triphosphate hydrolases"/>
    <property type="match status" value="1"/>
</dbReference>
<dbReference type="PROSITE" id="PS50893">
    <property type="entry name" value="ABC_TRANSPORTER_2"/>
    <property type="match status" value="1"/>
</dbReference>
<dbReference type="Pfam" id="PF00005">
    <property type="entry name" value="ABC_tran"/>
    <property type="match status" value="1"/>
</dbReference>